<dbReference type="Proteomes" id="UP000078200">
    <property type="component" value="Unassembled WGS sequence"/>
</dbReference>
<evidence type="ECO:0000313" key="1">
    <source>
        <dbReference type="EnsemblMetazoa" id="GAUT022061-PA"/>
    </source>
</evidence>
<reference evidence="1" key="1">
    <citation type="submission" date="2020-05" db="UniProtKB">
        <authorList>
            <consortium name="EnsemblMetazoa"/>
        </authorList>
    </citation>
    <scope>IDENTIFICATION</scope>
    <source>
        <strain evidence="1">TTRI</strain>
    </source>
</reference>
<accession>A0A1A9V0S2</accession>
<dbReference type="EnsemblMetazoa" id="GAUT022061-RA">
    <property type="protein sequence ID" value="GAUT022061-PA"/>
    <property type="gene ID" value="GAUT022061"/>
</dbReference>
<organism evidence="1 2">
    <name type="scientific">Glossina austeni</name>
    <name type="common">Savannah tsetse fly</name>
    <dbReference type="NCBI Taxonomy" id="7395"/>
    <lineage>
        <taxon>Eukaryota</taxon>
        <taxon>Metazoa</taxon>
        <taxon>Ecdysozoa</taxon>
        <taxon>Arthropoda</taxon>
        <taxon>Hexapoda</taxon>
        <taxon>Insecta</taxon>
        <taxon>Pterygota</taxon>
        <taxon>Neoptera</taxon>
        <taxon>Endopterygota</taxon>
        <taxon>Diptera</taxon>
        <taxon>Brachycera</taxon>
        <taxon>Muscomorpha</taxon>
        <taxon>Hippoboscoidea</taxon>
        <taxon>Glossinidae</taxon>
        <taxon>Glossina</taxon>
    </lineage>
</organism>
<sequence>MKSTIGNEHWKSLRPSEYSSTVSFLFESVGAEVDAPSPAEASALAIAIAPAGEVLILETFVLPVTPTLATALFEPLPPFFLLPSDGCPRQQVVNRSEKAVFIH</sequence>
<evidence type="ECO:0000313" key="2">
    <source>
        <dbReference type="Proteomes" id="UP000078200"/>
    </source>
</evidence>
<protein>
    <submittedName>
        <fullName evidence="1">Uncharacterized protein</fullName>
    </submittedName>
</protein>
<dbReference type="AlphaFoldDB" id="A0A1A9V0S2"/>
<name>A0A1A9V0S2_GLOAU</name>
<dbReference type="VEuPathDB" id="VectorBase:GAUT022061"/>
<keyword evidence="2" id="KW-1185">Reference proteome</keyword>
<proteinExistence type="predicted"/>